<dbReference type="Pfam" id="PF03091">
    <property type="entry name" value="CutA1"/>
    <property type="match status" value="1"/>
</dbReference>
<dbReference type="PANTHER" id="PTHR23419:SF8">
    <property type="entry name" value="FI09726P"/>
    <property type="match status" value="1"/>
</dbReference>
<dbReference type="InterPro" id="IPR015867">
    <property type="entry name" value="N-reg_PII/ATP_PRibTrfase_C"/>
</dbReference>
<dbReference type="EMBL" id="CP003315">
    <property type="protein sequence ID" value="AFA41202.1"/>
    <property type="molecule type" value="Genomic_DNA"/>
</dbReference>
<dbReference type="InterPro" id="IPR004323">
    <property type="entry name" value="Ion_tolerance_CutA"/>
</dbReference>
<dbReference type="GO" id="GO:0005507">
    <property type="term" value="F:copper ion binding"/>
    <property type="evidence" value="ECO:0007669"/>
    <property type="project" value="TreeGrafter"/>
</dbReference>
<dbReference type="GO" id="GO:0005524">
    <property type="term" value="F:ATP binding"/>
    <property type="evidence" value="ECO:0007669"/>
    <property type="project" value="UniProtKB-KW"/>
</dbReference>
<evidence type="ECO:0000313" key="3">
    <source>
        <dbReference type="EMBL" id="AFA41202.1"/>
    </source>
</evidence>
<accession>H6Q4R9</accession>
<comment type="similarity">
    <text evidence="1">Belongs to the CutA family.</text>
</comment>
<dbReference type="Proteomes" id="UP000009061">
    <property type="component" value="Chromosome"/>
</dbReference>
<dbReference type="eggNOG" id="COG1324">
    <property type="taxonomic scope" value="Bacteria"/>
</dbReference>
<dbReference type="OrthoDB" id="37622at2"/>
<dbReference type="RefSeq" id="WP_014354141.1">
    <property type="nucleotide sequence ID" value="NC_016893.1"/>
</dbReference>
<dbReference type="KEGG" id="wgl:WIGMOR_0370"/>
<keyword evidence="2" id="KW-0547">Nucleotide-binding</keyword>
<dbReference type="GO" id="GO:0010038">
    <property type="term" value="P:response to metal ion"/>
    <property type="evidence" value="ECO:0007669"/>
    <property type="project" value="InterPro"/>
</dbReference>
<sequence>MNNTHNLSQNIILKKSTICIVLCTFPDFESAQSSIKYLLKNKLAACITQLSGATSFYYWNNTLTKKKEVQILIKSNLMLKNHIFTAIKNLHPYDIPELIVLSTDSIEKNYKRWIKKNIAY</sequence>
<name>H6Q4R9_WIGGL</name>
<protein>
    <submittedName>
        <fullName evidence="3">Copper binding protein</fullName>
    </submittedName>
</protein>
<reference evidence="3 4" key="1">
    <citation type="journal article" date="2012" name="MBio">
        <title>Insight into the transmission biology and species-specific functional capabilities of tsetse (Diptera: glossinidae) obligate symbiont wigglesworthia.</title>
        <authorList>
            <person name="Rio R.V."/>
            <person name="Symula R.E."/>
            <person name="Wang J."/>
            <person name="Lohs C."/>
            <person name="Wu Y.N."/>
            <person name="Snyder A.K."/>
            <person name="Bjornson R.D."/>
            <person name="Oshima K."/>
            <person name="Biehl B.S."/>
            <person name="Perna N.T."/>
            <person name="Hattori M."/>
            <person name="Aksoy S."/>
        </authorList>
    </citation>
    <scope>NUCLEOTIDE SEQUENCE [LARGE SCALE GENOMIC DNA]</scope>
    <source>
        <strain evidence="3">WGM</strain>
    </source>
</reference>
<dbReference type="SUPFAM" id="SSF54913">
    <property type="entry name" value="GlnB-like"/>
    <property type="match status" value="1"/>
</dbReference>
<proteinExistence type="inferred from homology"/>
<evidence type="ECO:0000256" key="2">
    <source>
        <dbReference type="ARBA" id="ARBA00022840"/>
    </source>
</evidence>
<organism evidence="3 4">
    <name type="scientific">Wigglesworthia glossinidia endosymbiont of Glossina morsitans morsitans</name>
    <name type="common">Yale colony</name>
    <dbReference type="NCBI Taxonomy" id="1142511"/>
    <lineage>
        <taxon>Bacteria</taxon>
        <taxon>Pseudomonadati</taxon>
        <taxon>Pseudomonadota</taxon>
        <taxon>Gammaproteobacteria</taxon>
        <taxon>Enterobacterales</taxon>
        <taxon>Erwiniaceae</taxon>
        <taxon>Wigglesworthia</taxon>
    </lineage>
</organism>
<dbReference type="STRING" id="1142511.WIGMOR_0370"/>
<dbReference type="InterPro" id="IPR011322">
    <property type="entry name" value="N-reg_PII-like_a/b"/>
</dbReference>
<keyword evidence="2" id="KW-0067">ATP-binding</keyword>
<keyword evidence="4" id="KW-1185">Reference proteome</keyword>
<dbReference type="HOGENOM" id="CLU_098807_3_0_6"/>
<gene>
    <name evidence="3" type="primary">cutA</name>
    <name evidence="3" type="synonym">cutA1</name>
    <name evidence="3" type="synonym">cycY</name>
    <name evidence="3" type="ORF">WIGMOR_0370</name>
</gene>
<dbReference type="AlphaFoldDB" id="H6Q4R9"/>
<evidence type="ECO:0000256" key="1">
    <source>
        <dbReference type="ARBA" id="ARBA00010169"/>
    </source>
</evidence>
<evidence type="ECO:0000313" key="4">
    <source>
        <dbReference type="Proteomes" id="UP000009061"/>
    </source>
</evidence>
<dbReference type="Gene3D" id="3.30.70.120">
    <property type="match status" value="1"/>
</dbReference>
<dbReference type="PANTHER" id="PTHR23419">
    <property type="entry name" value="DIVALENT CATION TOLERANCE CUTA-RELATED"/>
    <property type="match status" value="1"/>
</dbReference>